<dbReference type="InterPro" id="IPR000792">
    <property type="entry name" value="Tscrpt_reg_LuxR_C"/>
</dbReference>
<dbReference type="Gene3D" id="3.40.50.2300">
    <property type="match status" value="1"/>
</dbReference>
<sequence length="218" mass="25296">MNSIIHIAMIDDEVLFRKSMAFLLNEEKNINIIFDGDNGQDLLKFLKKSERHPDIILMDIRMPVMNGIDTSKIISEKYPKIKIIIISSYDSDHFIEQMVQYGACAYLVKQSDPQTVIHTINQVYRYGVYFPADMLNNIINTKRLTNKHSDPVLKDLSEREVEILNLIYQQFNTKEIAEKLYISERTVEGHRKNMLDKTKSKNVVGLILYGIKNNLLSV</sequence>
<reference evidence="5" key="1">
    <citation type="submission" date="2020-09" db="EMBL/GenBank/DDBJ databases">
        <title>Taishania pollutisoli gen. nov., sp. nov., Isolated from Tetrabromobisphenol A-Contaminated Soil.</title>
        <authorList>
            <person name="Chen Q."/>
        </authorList>
    </citation>
    <scope>NUCLEOTIDE SEQUENCE</scope>
    <source>
        <strain evidence="5">CZZ-1</strain>
    </source>
</reference>
<dbReference type="Proteomes" id="UP000652681">
    <property type="component" value="Unassembled WGS sequence"/>
</dbReference>
<dbReference type="SMART" id="SM00421">
    <property type="entry name" value="HTH_LUXR"/>
    <property type="match status" value="1"/>
</dbReference>
<dbReference type="PRINTS" id="PR00038">
    <property type="entry name" value="HTHLUXR"/>
</dbReference>
<dbReference type="EMBL" id="JACVEL010000007">
    <property type="protein sequence ID" value="MBC9812993.1"/>
    <property type="molecule type" value="Genomic_DNA"/>
</dbReference>
<dbReference type="CDD" id="cd17535">
    <property type="entry name" value="REC_NarL-like"/>
    <property type="match status" value="1"/>
</dbReference>
<accession>A0A8J6PR21</accession>
<evidence type="ECO:0000313" key="6">
    <source>
        <dbReference type="Proteomes" id="UP000652681"/>
    </source>
</evidence>
<dbReference type="AlphaFoldDB" id="A0A8J6PR21"/>
<dbReference type="Pfam" id="PF00072">
    <property type="entry name" value="Response_reg"/>
    <property type="match status" value="1"/>
</dbReference>
<feature type="domain" description="HTH luxR-type" evidence="3">
    <location>
        <begin position="149"/>
        <end position="214"/>
    </location>
</feature>
<evidence type="ECO:0000256" key="2">
    <source>
        <dbReference type="PROSITE-ProRule" id="PRU00169"/>
    </source>
</evidence>
<evidence type="ECO:0000259" key="3">
    <source>
        <dbReference type="PROSITE" id="PS50043"/>
    </source>
</evidence>
<organism evidence="5 6">
    <name type="scientific">Taishania pollutisoli</name>
    <dbReference type="NCBI Taxonomy" id="2766479"/>
    <lineage>
        <taxon>Bacteria</taxon>
        <taxon>Pseudomonadati</taxon>
        <taxon>Bacteroidota</taxon>
        <taxon>Flavobacteriia</taxon>
        <taxon>Flavobacteriales</taxon>
        <taxon>Crocinitomicaceae</taxon>
        <taxon>Taishania</taxon>
    </lineage>
</organism>
<dbReference type="PANTHER" id="PTHR45566">
    <property type="entry name" value="HTH-TYPE TRANSCRIPTIONAL REGULATOR YHJB-RELATED"/>
    <property type="match status" value="1"/>
</dbReference>
<dbReference type="PROSITE" id="PS50110">
    <property type="entry name" value="RESPONSE_REGULATORY"/>
    <property type="match status" value="1"/>
</dbReference>
<dbReference type="SUPFAM" id="SSF52172">
    <property type="entry name" value="CheY-like"/>
    <property type="match status" value="1"/>
</dbReference>
<dbReference type="InterPro" id="IPR001789">
    <property type="entry name" value="Sig_transdc_resp-reg_receiver"/>
</dbReference>
<feature type="domain" description="Response regulatory" evidence="4">
    <location>
        <begin position="6"/>
        <end position="124"/>
    </location>
</feature>
<evidence type="ECO:0000313" key="5">
    <source>
        <dbReference type="EMBL" id="MBC9812993.1"/>
    </source>
</evidence>
<dbReference type="InterPro" id="IPR058245">
    <property type="entry name" value="NreC/VraR/RcsB-like_REC"/>
</dbReference>
<dbReference type="GO" id="GO:0000160">
    <property type="term" value="P:phosphorelay signal transduction system"/>
    <property type="evidence" value="ECO:0007669"/>
    <property type="project" value="InterPro"/>
</dbReference>
<dbReference type="InterPro" id="IPR011006">
    <property type="entry name" value="CheY-like_superfamily"/>
</dbReference>
<protein>
    <submittedName>
        <fullName evidence="5">Response regulator transcription factor</fullName>
    </submittedName>
</protein>
<name>A0A8J6PR21_9FLAO</name>
<evidence type="ECO:0000256" key="1">
    <source>
        <dbReference type="ARBA" id="ARBA00022553"/>
    </source>
</evidence>
<feature type="modified residue" description="4-aspartylphosphate" evidence="2">
    <location>
        <position position="59"/>
    </location>
</feature>
<comment type="caution">
    <text evidence="5">The sequence shown here is derived from an EMBL/GenBank/DDBJ whole genome shotgun (WGS) entry which is preliminary data.</text>
</comment>
<keyword evidence="1 2" id="KW-0597">Phosphoprotein</keyword>
<dbReference type="SMART" id="SM00448">
    <property type="entry name" value="REC"/>
    <property type="match status" value="1"/>
</dbReference>
<dbReference type="PANTHER" id="PTHR45566:SF2">
    <property type="entry name" value="NARL SUBFAMILY"/>
    <property type="match status" value="1"/>
</dbReference>
<dbReference type="GO" id="GO:0006355">
    <property type="term" value="P:regulation of DNA-templated transcription"/>
    <property type="evidence" value="ECO:0007669"/>
    <property type="project" value="InterPro"/>
</dbReference>
<dbReference type="InterPro" id="IPR051015">
    <property type="entry name" value="EvgA-like"/>
</dbReference>
<dbReference type="Pfam" id="PF00196">
    <property type="entry name" value="GerE"/>
    <property type="match status" value="1"/>
</dbReference>
<evidence type="ECO:0000259" key="4">
    <source>
        <dbReference type="PROSITE" id="PS50110"/>
    </source>
</evidence>
<proteinExistence type="predicted"/>
<keyword evidence="6" id="KW-1185">Reference proteome</keyword>
<dbReference type="PROSITE" id="PS50043">
    <property type="entry name" value="HTH_LUXR_2"/>
    <property type="match status" value="1"/>
</dbReference>
<gene>
    <name evidence="5" type="ORF">H9Y05_10990</name>
</gene>
<dbReference type="RefSeq" id="WP_163491096.1">
    <property type="nucleotide sequence ID" value="NZ_JACVEL010000007.1"/>
</dbReference>
<dbReference type="CDD" id="cd06170">
    <property type="entry name" value="LuxR_C_like"/>
    <property type="match status" value="1"/>
</dbReference>